<accession>A0AAU6W402</accession>
<dbReference type="InterPro" id="IPR050326">
    <property type="entry name" value="NAD_dep_DNA_ligaseB"/>
</dbReference>
<evidence type="ECO:0000256" key="7">
    <source>
        <dbReference type="ARBA" id="ARBA00023204"/>
    </source>
</evidence>
<dbReference type="GO" id="GO:0006281">
    <property type="term" value="P:DNA repair"/>
    <property type="evidence" value="ECO:0007669"/>
    <property type="project" value="UniProtKB-KW"/>
</dbReference>
<keyword evidence="5" id="KW-0235">DNA replication</keyword>
<dbReference type="InterPro" id="IPR012340">
    <property type="entry name" value="NA-bd_OB-fold"/>
</dbReference>
<evidence type="ECO:0000256" key="5">
    <source>
        <dbReference type="ARBA" id="ARBA00022705"/>
    </source>
</evidence>
<keyword evidence="6" id="KW-0227">DNA damage</keyword>
<dbReference type="Pfam" id="PF01068">
    <property type="entry name" value="DNA_ligase_A_M"/>
    <property type="match status" value="1"/>
</dbReference>
<dbReference type="SUPFAM" id="SSF56091">
    <property type="entry name" value="DNA ligase/mRNA capping enzyme, catalytic domain"/>
    <property type="match status" value="1"/>
</dbReference>
<keyword evidence="7" id="KW-0234">DNA repair</keyword>
<dbReference type="GO" id="GO:0005524">
    <property type="term" value="F:ATP binding"/>
    <property type="evidence" value="ECO:0007669"/>
    <property type="project" value="InterPro"/>
</dbReference>
<gene>
    <name evidence="9" type="ORF">Cygsa01_00175</name>
</gene>
<evidence type="ECO:0000256" key="3">
    <source>
        <dbReference type="ARBA" id="ARBA00013308"/>
    </source>
</evidence>
<evidence type="ECO:0000256" key="1">
    <source>
        <dbReference type="ARBA" id="ARBA00001968"/>
    </source>
</evidence>
<dbReference type="SUPFAM" id="SSF50249">
    <property type="entry name" value="Nucleic acid-binding proteins"/>
    <property type="match status" value="1"/>
</dbReference>
<reference evidence="9" key="1">
    <citation type="journal article" date="2024" name="J. Gen. Virol.">
        <title>Novel phages of Pseudomonas syringae unveil numerous potential auxiliary metabolic genes.</title>
        <authorList>
            <person name="Feltin C."/>
            <person name="Garneau J.R."/>
            <person name="Morris C.E."/>
            <person name="Berard A."/>
            <person name="Torres-Barcelo C."/>
        </authorList>
    </citation>
    <scope>NUCLEOTIDE SEQUENCE</scope>
</reference>
<dbReference type="Gene3D" id="3.30.470.30">
    <property type="entry name" value="DNA ligase/mRNA capping enzyme"/>
    <property type="match status" value="1"/>
</dbReference>
<sequence>MTSTTAVYGIIKELQAVSGSNAKKAILAANKDNPELTRYLSLAYDTRHNWYQTDLPKKAEGGGVFGMFAQPKTFWEVANELYAKLPNRAVSGNEALHLLQESVNMMSEEDIELLTYMIKRDIRAGTGAKTIASVFEGLFPVWHYMRCETNKPKYREALLWARGVFSQIKADGMFGHLFNNGDLFSREGTPIPTTGPAFAKLREALAEMSKVSPEIDFKLDGELLVKNTISGEILPREVGNGIFNQWAKTGVWDNSTQIAVYHTWDMISVGEYKTGAANDQYEERFEDLSYCLDQVTGGGIELIESKRCFSYEEVIDHYRVVLARKLEGLVVKCPSGLWKDGTSQKQIKVKPEVDIELEIVRFNPGEGKYANTWGSVTMKSSDDLLRVNIGASGFTWDKHMDINLIKDQLPGTIWTVRFNNIMFATKENAYHSLFLPRYIDTRTDKKVADTFPQIVAQFRAKLGLSDLPDAA</sequence>
<name>A0AAU6W402_9VIRU</name>
<evidence type="ECO:0000313" key="9">
    <source>
        <dbReference type="EMBL" id="XAI71221.1"/>
    </source>
</evidence>
<evidence type="ECO:0000256" key="2">
    <source>
        <dbReference type="ARBA" id="ARBA00007572"/>
    </source>
</evidence>
<evidence type="ECO:0000259" key="8">
    <source>
        <dbReference type="Pfam" id="PF01068"/>
    </source>
</evidence>
<dbReference type="EMBL" id="PP179332">
    <property type="protein sequence ID" value="XAI71221.1"/>
    <property type="molecule type" value="Genomic_DNA"/>
</dbReference>
<dbReference type="GO" id="GO:0006310">
    <property type="term" value="P:DNA recombination"/>
    <property type="evidence" value="ECO:0007669"/>
    <property type="project" value="InterPro"/>
</dbReference>
<dbReference type="GO" id="GO:0006260">
    <property type="term" value="P:DNA replication"/>
    <property type="evidence" value="ECO:0007669"/>
    <property type="project" value="UniProtKB-KW"/>
</dbReference>
<protein>
    <recommendedName>
        <fullName evidence="3">DNA ligase</fullName>
    </recommendedName>
</protein>
<dbReference type="InterPro" id="IPR012310">
    <property type="entry name" value="DNA_ligase_ATP-dep_cent"/>
</dbReference>
<feature type="domain" description="ATP-dependent DNA ligase family profile" evidence="8">
    <location>
        <begin position="162"/>
        <end position="350"/>
    </location>
</feature>
<organism evidence="9">
    <name type="scientific">Pseudomonas phage Cygsa01</name>
    <dbReference type="NCBI Taxonomy" id="3138529"/>
    <lineage>
        <taxon>Viruses</taxon>
    </lineage>
</organism>
<keyword evidence="4 9" id="KW-0436">Ligase</keyword>
<dbReference type="PANTHER" id="PTHR47810">
    <property type="entry name" value="DNA LIGASE"/>
    <property type="match status" value="1"/>
</dbReference>
<comment type="cofactor">
    <cofactor evidence="1">
        <name>a divalent metal cation</name>
        <dbReference type="ChEBI" id="CHEBI:60240"/>
    </cofactor>
</comment>
<comment type="similarity">
    <text evidence="2">Belongs to the ATP-dependent DNA ligase family.</text>
</comment>
<evidence type="ECO:0000256" key="4">
    <source>
        <dbReference type="ARBA" id="ARBA00022598"/>
    </source>
</evidence>
<evidence type="ECO:0000256" key="6">
    <source>
        <dbReference type="ARBA" id="ARBA00022763"/>
    </source>
</evidence>
<dbReference type="GO" id="GO:0003910">
    <property type="term" value="F:DNA ligase (ATP) activity"/>
    <property type="evidence" value="ECO:0007669"/>
    <property type="project" value="InterPro"/>
</dbReference>
<proteinExistence type="inferred from homology"/>
<dbReference type="PANTHER" id="PTHR47810:SF1">
    <property type="entry name" value="DNA LIGASE B"/>
    <property type="match status" value="1"/>
</dbReference>